<feature type="signal peptide" evidence="1">
    <location>
        <begin position="1"/>
        <end position="21"/>
    </location>
</feature>
<dbReference type="EMBL" id="CP159373">
    <property type="protein sequence ID" value="XCN75189.1"/>
    <property type="molecule type" value="Genomic_DNA"/>
</dbReference>
<accession>A0AAU8M165</accession>
<sequence>MQQWKKISIRLGLAVSLAAFAGLNNAQAQNISLPLPANAPEITSVINSVKMDVGPDSEAVKAIMRQTRDNIKEQQAKRLPLMPVFRNTIGNAVSTRVMAATRTATMNAQMTAMQDPVSPDAVPTMIAPKFE</sequence>
<dbReference type="AlphaFoldDB" id="A0AAU8M165"/>
<gene>
    <name evidence="2" type="ORF">Q3M24_10800</name>
</gene>
<evidence type="ECO:0000313" key="2">
    <source>
        <dbReference type="EMBL" id="XCN75189.1"/>
    </source>
</evidence>
<name>A0AAU8M165_9BACT</name>
<dbReference type="KEGG" id="eaj:Q3M24_10800"/>
<keyword evidence="1" id="KW-0732">Signal</keyword>
<proteinExistence type="predicted"/>
<evidence type="ECO:0000256" key="1">
    <source>
        <dbReference type="SAM" id="SignalP"/>
    </source>
</evidence>
<reference evidence="2" key="2">
    <citation type="submission" date="2024-06" db="EMBL/GenBank/DDBJ databases">
        <authorList>
            <person name="Plum-Jensen L.E."/>
            <person name="Schramm A."/>
            <person name="Marshall I.P.G."/>
        </authorList>
    </citation>
    <scope>NUCLEOTIDE SEQUENCE</scope>
    <source>
        <strain evidence="2">Rat1</strain>
    </source>
</reference>
<organism evidence="2">
    <name type="scientific">Candidatus Electrothrix aestuarii</name>
    <dbReference type="NCBI Taxonomy" id="3062594"/>
    <lineage>
        <taxon>Bacteria</taxon>
        <taxon>Pseudomonadati</taxon>
        <taxon>Thermodesulfobacteriota</taxon>
        <taxon>Desulfobulbia</taxon>
        <taxon>Desulfobulbales</taxon>
        <taxon>Desulfobulbaceae</taxon>
        <taxon>Candidatus Electrothrix</taxon>
    </lineage>
</organism>
<feature type="chain" id="PRO_5043739637" evidence="1">
    <location>
        <begin position="22"/>
        <end position="131"/>
    </location>
</feature>
<reference evidence="2" key="1">
    <citation type="journal article" date="2024" name="Syst. Appl. Microbiol.">
        <title>First single-strain enrichments of Electrothrix cable bacteria, description of E. aestuarii sp. nov. and E. rattekaaiensis sp. nov., and proposal of a cable bacteria taxonomy following the rules of the SeqCode.</title>
        <authorList>
            <person name="Plum-Jensen L.E."/>
            <person name="Schramm A."/>
            <person name="Marshall I.P.G."/>
        </authorList>
    </citation>
    <scope>NUCLEOTIDE SEQUENCE</scope>
    <source>
        <strain evidence="2">Rat1</strain>
    </source>
</reference>
<protein>
    <submittedName>
        <fullName evidence="2">Uncharacterized protein</fullName>
    </submittedName>
</protein>